<organism evidence="3 4">
    <name type="scientific">Thecamonas trahens ATCC 50062</name>
    <dbReference type="NCBI Taxonomy" id="461836"/>
    <lineage>
        <taxon>Eukaryota</taxon>
        <taxon>Apusozoa</taxon>
        <taxon>Apusomonadida</taxon>
        <taxon>Apusomonadidae</taxon>
        <taxon>Thecamonas</taxon>
    </lineage>
</organism>
<dbReference type="RefSeq" id="XP_013754566.1">
    <property type="nucleotide sequence ID" value="XM_013899112.1"/>
</dbReference>
<dbReference type="Pfam" id="PF19031">
    <property type="entry name" value="Intu_longin_1"/>
    <property type="match status" value="1"/>
</dbReference>
<keyword evidence="4" id="KW-1185">Reference proteome</keyword>
<reference evidence="3 4" key="1">
    <citation type="submission" date="2010-05" db="EMBL/GenBank/DDBJ databases">
        <title>The Genome Sequence of Thecamonas trahens ATCC 50062.</title>
        <authorList>
            <consortium name="The Broad Institute Genome Sequencing Platform"/>
            <person name="Russ C."/>
            <person name="Cuomo C."/>
            <person name="Shea T."/>
            <person name="Young S.K."/>
            <person name="Zeng Q."/>
            <person name="Koehrsen M."/>
            <person name="Haas B."/>
            <person name="Borodovsky M."/>
            <person name="Guigo R."/>
            <person name="Alvarado L."/>
            <person name="Berlin A."/>
            <person name="Bochicchio J."/>
            <person name="Borenstein D."/>
            <person name="Chapman S."/>
            <person name="Chen Z."/>
            <person name="Freedman E."/>
            <person name="Gellesch M."/>
            <person name="Goldberg J."/>
            <person name="Griggs A."/>
            <person name="Gujja S."/>
            <person name="Heilman E."/>
            <person name="Heiman D."/>
            <person name="Hepburn T."/>
            <person name="Howarth C."/>
            <person name="Jen D."/>
            <person name="Larson L."/>
            <person name="Mehta T."/>
            <person name="Park D."/>
            <person name="Pearson M."/>
            <person name="Roberts A."/>
            <person name="Saif S."/>
            <person name="Shenoy N."/>
            <person name="Sisk P."/>
            <person name="Stolte C."/>
            <person name="Sykes S."/>
            <person name="Thomson T."/>
            <person name="Walk T."/>
            <person name="White J."/>
            <person name="Yandava C."/>
            <person name="Burger G."/>
            <person name="Gray M.W."/>
            <person name="Holland P.W.H."/>
            <person name="King N."/>
            <person name="Lang F.B.F."/>
            <person name="Roger A.J."/>
            <person name="Ruiz-Trillo I."/>
            <person name="Lander E."/>
            <person name="Nusbaum C."/>
        </authorList>
    </citation>
    <scope>NUCLEOTIDE SEQUENCE [LARGE SCALE GENOMIC DNA]</scope>
    <source>
        <strain evidence="3 4">ATCC 50062</strain>
    </source>
</reference>
<accession>A0A0L0DM15</accession>
<name>A0A0L0DM15_THETB</name>
<dbReference type="GO" id="GO:0006605">
    <property type="term" value="P:protein targeting"/>
    <property type="evidence" value="ECO:0007669"/>
    <property type="project" value="TreeGrafter"/>
</dbReference>
<feature type="region of interest" description="Disordered" evidence="1">
    <location>
        <begin position="359"/>
        <end position="396"/>
    </location>
</feature>
<gene>
    <name evidence="3" type="ORF">AMSG_08799</name>
</gene>
<sequence>MSFSYLMGYEAEGGGVGGGGGEGSGLGLGGLNGLNGLSGLNGSGLGTSGLSASGLGVSGLGSVLGGGGEGEGGGNGSGSELLTRTFLVYDESLCASDDDPPEDMVLFCFPQDAPVGLQLFLLGGVASIVRFSRAFSAGEEPDVIVLERHKVAYAQVSGVSFVLTASVLEPDAALRADLDAAISALQFFTGPFDDLRARGEGFRAALSAGCGALVPLLTDFPLMRGFATVPRAPVPDTHRRLVVSASQLVSAITAEAGNLGAVVLFERRELASNVPPQLAALIIARLKMLGLGHKPLTANCVAASTRLDESVLAPFATDGSEGGGSGVADGGGSGAGNGEVSAGLSSLAGIGRESSATGARSLASSSSGLGCGDAGSRGSSPAASVASSSRRSRKANVASPSAAAAVAALKDALASPPSSAFASVGSEGGGEGGSSRLSGSFGGLGSLGLPATPHRANMLRSGLASPASPSQSSLVSALSMAGSATISGLAVSATSAGEDSIMQPVFLTRAELASLAGRETERRGAAASQAVPEMLKQDSEAGAYVGLYILSLSRVSLAVLLDISAMYDVRHVKKLALTSRPRLAQLQSVLCRLGRSDRGDDDVGGSDGVPGAGFTHPNFAAYPAYGPGGTFYLPRDLPGGLGRARRSSGASTPVGGAGGPGVGNNDGGRGGNTSLHSTSMSSAISTSMSGYGGPGGYLSFDSPPGTPVGGRGMYGTGGNELPRSSLYYSPQPRVGISSGLYPAAMTYSALPPDEDAEPSPVSGVPSLAYASTFSGEVPFKYFVHSELTRNGFGNVPVVESSMDANFVFATCMAHDVFAGGAVTHLALGNSLGVLYARQTAGTQVFYQQPATASPQNDVARVQDTAEEALAGINVHIF</sequence>
<dbReference type="GO" id="GO:0016192">
    <property type="term" value="P:vesicle-mediated transport"/>
    <property type="evidence" value="ECO:0007669"/>
    <property type="project" value="InterPro"/>
</dbReference>
<feature type="compositionally biased region" description="Low complexity" evidence="1">
    <location>
        <begin position="672"/>
        <end position="686"/>
    </location>
</feature>
<dbReference type="Proteomes" id="UP000054408">
    <property type="component" value="Unassembled WGS sequence"/>
</dbReference>
<protein>
    <recommendedName>
        <fullName evidence="2">CCZ1/INTU/HSP4 first Longin domain-containing protein</fullName>
    </recommendedName>
</protein>
<feature type="compositionally biased region" description="Low complexity" evidence="1">
    <location>
        <begin position="359"/>
        <end position="368"/>
    </location>
</feature>
<proteinExistence type="predicted"/>
<evidence type="ECO:0000313" key="3">
    <source>
        <dbReference type="EMBL" id="KNC53305.1"/>
    </source>
</evidence>
<dbReference type="InterPro" id="IPR043987">
    <property type="entry name" value="CCZ1/INTU/HSP4_longin_1"/>
</dbReference>
<feature type="region of interest" description="Disordered" evidence="1">
    <location>
        <begin position="642"/>
        <end position="686"/>
    </location>
</feature>
<feature type="domain" description="CCZ1/INTU/HSP4 first Longin" evidence="2">
    <location>
        <begin position="85"/>
        <end position="190"/>
    </location>
</feature>
<dbReference type="GO" id="GO:0005085">
    <property type="term" value="F:guanyl-nucleotide exchange factor activity"/>
    <property type="evidence" value="ECO:0007669"/>
    <property type="project" value="TreeGrafter"/>
</dbReference>
<dbReference type="EMBL" id="GL349480">
    <property type="protein sequence ID" value="KNC53305.1"/>
    <property type="molecule type" value="Genomic_DNA"/>
</dbReference>
<dbReference type="GO" id="GO:0031410">
    <property type="term" value="C:cytoplasmic vesicle"/>
    <property type="evidence" value="ECO:0007669"/>
    <property type="project" value="TreeGrafter"/>
</dbReference>
<dbReference type="PANTHER" id="PTHR14407:SF9">
    <property type="entry name" value="BLOC-3 COMPLEX MEMBER HPS4"/>
    <property type="match status" value="1"/>
</dbReference>
<dbReference type="STRING" id="461836.A0A0L0DM15"/>
<feature type="compositionally biased region" description="Low complexity" evidence="1">
    <location>
        <begin position="376"/>
        <end position="396"/>
    </location>
</feature>
<dbReference type="PANTHER" id="PTHR14407">
    <property type="entry name" value="HERMANSKY-PUDLAK SYNDROME 4 PROTEIN LIGHT-EAR PROTEIN-RELATED"/>
    <property type="match status" value="1"/>
</dbReference>
<evidence type="ECO:0000313" key="4">
    <source>
        <dbReference type="Proteomes" id="UP000054408"/>
    </source>
</evidence>
<dbReference type="GO" id="GO:0005765">
    <property type="term" value="C:lysosomal membrane"/>
    <property type="evidence" value="ECO:0007669"/>
    <property type="project" value="TreeGrafter"/>
</dbReference>
<dbReference type="InterPro" id="IPR026091">
    <property type="entry name" value="HPS4"/>
</dbReference>
<evidence type="ECO:0000259" key="2">
    <source>
        <dbReference type="Pfam" id="PF19031"/>
    </source>
</evidence>
<evidence type="ECO:0000256" key="1">
    <source>
        <dbReference type="SAM" id="MobiDB-lite"/>
    </source>
</evidence>
<dbReference type="GeneID" id="25567408"/>
<dbReference type="GO" id="GO:0031085">
    <property type="term" value="C:BLOC-3 complex"/>
    <property type="evidence" value="ECO:0007669"/>
    <property type="project" value="TreeGrafter"/>
</dbReference>
<dbReference type="GO" id="GO:0031267">
    <property type="term" value="F:small GTPase binding"/>
    <property type="evidence" value="ECO:0007669"/>
    <property type="project" value="TreeGrafter"/>
</dbReference>
<feature type="compositionally biased region" description="Gly residues" evidence="1">
    <location>
        <begin position="655"/>
        <end position="671"/>
    </location>
</feature>
<feature type="region of interest" description="Disordered" evidence="1">
    <location>
        <begin position="419"/>
        <end position="439"/>
    </location>
</feature>
<dbReference type="OrthoDB" id="240546at2759"/>
<dbReference type="AlphaFoldDB" id="A0A0L0DM15"/>